<keyword evidence="1" id="KW-1185">Reference proteome</keyword>
<evidence type="ECO:0000313" key="2">
    <source>
        <dbReference type="WBParaSite" id="jg18937"/>
    </source>
</evidence>
<proteinExistence type="predicted"/>
<protein>
    <submittedName>
        <fullName evidence="2">BED-type domain-containing protein</fullName>
    </submittedName>
</protein>
<accession>A0A915DG91</accession>
<evidence type="ECO:0000313" key="1">
    <source>
        <dbReference type="Proteomes" id="UP000887574"/>
    </source>
</evidence>
<name>A0A915DG91_9BILA</name>
<sequence length="155" mass="17206">MSLIWKIVLQGEDVSGFLFTKSSTTEAKCNVCSKFIPTPNRGPANLKFHLAVHPQYKKVLEEMQNPEQLKKAALQEGLSKFVIHGKGELPALDRKVLHFIACNNLPLAVVESKTFKPLLSSNVNLKGECFSFTSVDTVNRFSLLLEMSTITEGLV</sequence>
<organism evidence="1 2">
    <name type="scientific">Ditylenchus dipsaci</name>
    <dbReference type="NCBI Taxonomy" id="166011"/>
    <lineage>
        <taxon>Eukaryota</taxon>
        <taxon>Metazoa</taxon>
        <taxon>Ecdysozoa</taxon>
        <taxon>Nematoda</taxon>
        <taxon>Chromadorea</taxon>
        <taxon>Rhabditida</taxon>
        <taxon>Tylenchina</taxon>
        <taxon>Tylenchomorpha</taxon>
        <taxon>Sphaerularioidea</taxon>
        <taxon>Anguinidae</taxon>
        <taxon>Anguininae</taxon>
        <taxon>Ditylenchus</taxon>
    </lineage>
</organism>
<reference evidence="2" key="1">
    <citation type="submission" date="2022-11" db="UniProtKB">
        <authorList>
            <consortium name="WormBaseParasite"/>
        </authorList>
    </citation>
    <scope>IDENTIFICATION</scope>
</reference>
<dbReference type="WBParaSite" id="jg18937">
    <property type="protein sequence ID" value="jg18937"/>
    <property type="gene ID" value="jg18937"/>
</dbReference>
<dbReference type="AlphaFoldDB" id="A0A915DG91"/>
<dbReference type="Proteomes" id="UP000887574">
    <property type="component" value="Unplaced"/>
</dbReference>